<evidence type="ECO:0000313" key="2">
    <source>
        <dbReference type="EMBL" id="KAG0324950.1"/>
    </source>
</evidence>
<name>A0A9P6RPV5_9FUNG</name>
<feature type="compositionally biased region" description="Pro residues" evidence="1">
    <location>
        <begin position="161"/>
        <end position="171"/>
    </location>
</feature>
<dbReference type="Proteomes" id="UP000738325">
    <property type="component" value="Unassembled WGS sequence"/>
</dbReference>
<reference evidence="2" key="1">
    <citation type="journal article" date="2020" name="Fungal Divers.">
        <title>Resolving the Mortierellaceae phylogeny through synthesis of multi-gene phylogenetics and phylogenomics.</title>
        <authorList>
            <person name="Vandepol N."/>
            <person name="Liber J."/>
            <person name="Desiro A."/>
            <person name="Na H."/>
            <person name="Kennedy M."/>
            <person name="Barry K."/>
            <person name="Grigoriev I.V."/>
            <person name="Miller A.N."/>
            <person name="O'Donnell K."/>
            <person name="Stajich J.E."/>
            <person name="Bonito G."/>
        </authorList>
    </citation>
    <scope>NUCLEOTIDE SEQUENCE</scope>
    <source>
        <strain evidence="2">REB-010B</strain>
    </source>
</reference>
<feature type="compositionally biased region" description="Low complexity" evidence="1">
    <location>
        <begin position="685"/>
        <end position="700"/>
    </location>
</feature>
<evidence type="ECO:0000256" key="1">
    <source>
        <dbReference type="SAM" id="MobiDB-lite"/>
    </source>
</evidence>
<protein>
    <submittedName>
        <fullName evidence="2">Uncharacterized protein</fullName>
    </submittedName>
</protein>
<keyword evidence="3" id="KW-1185">Reference proteome</keyword>
<feature type="compositionally biased region" description="Basic and acidic residues" evidence="1">
    <location>
        <begin position="1"/>
        <end position="14"/>
    </location>
</feature>
<gene>
    <name evidence="2" type="ORF">BGZ99_001252</name>
</gene>
<feature type="compositionally biased region" description="Low complexity" evidence="1">
    <location>
        <begin position="151"/>
        <end position="160"/>
    </location>
</feature>
<dbReference type="OrthoDB" id="2338937at2759"/>
<dbReference type="EMBL" id="JAAAIP010000130">
    <property type="protein sequence ID" value="KAG0324950.1"/>
    <property type="molecule type" value="Genomic_DNA"/>
</dbReference>
<comment type="caution">
    <text evidence="2">The sequence shown here is derived from an EMBL/GenBank/DDBJ whole genome shotgun (WGS) entry which is preliminary data.</text>
</comment>
<feature type="region of interest" description="Disordered" evidence="1">
    <location>
        <begin position="677"/>
        <end position="705"/>
    </location>
</feature>
<evidence type="ECO:0000313" key="3">
    <source>
        <dbReference type="Proteomes" id="UP000738325"/>
    </source>
</evidence>
<feature type="region of interest" description="Disordered" evidence="1">
    <location>
        <begin position="1"/>
        <end position="21"/>
    </location>
</feature>
<sequence length="772" mass="86509">MEHHPHQHQLKQEQDEPASLPLGRLPPECTHLVLQYLWDDIAALHRLLLCSREFFALVVPILYRDPFRLIDDHRTWTRASKSRRTAYLMRILSACAATKPGQYGLDAQALPHHDSSYAVGHHADQVQLLTPVAIEGSTTTSETVPRSDPGSASSSSSSSSPPLPPLLPTPPTTATRQSSLSLPSRASNLTFSANHLQDLAAGVYLGPLPSPLTVDYLFYYTHQRQIPRSFHAFQLLSPNPKQRNIGPAFKQMITEASTTLAMELYGHFPSRIQVLSMTPSQLKRILFRDGSDGSSSKVGSHGVGALKMLRRLELNFGVTNTPTRTWDGRTHSGDGDNHGVDLVDIPLMFIKEHQKLFPSCPEDSPHDENQRRGIAAAAEGTLLQELVIRGAYEDWTPTAMLTKIEPLKVLDLSAWNADVPHLDQIPCSRLTSLRLSISRLLGRVEVPSWFLQQEKRVQLEEIWMPLQSADTFLWAIDLERSIGQFASETRLRRRRGLAPRNSAGAQQQEQQQQQRPTLAPVAFDPTRIPKMKKIHLSGHPQALIPSLEDAADAFRDTLEELVGCEDGIGPRDEYPRMTIDWLLPNITLLDLRGRFVEFFELRSLRQCPHLRVVRLFIESYMSSLVTESAGERVFHERQDFSVLTQLKWLEELQLRGSLWEIDDAVLDTLAGLRVTGSTVPTDGQDMNMDNNADSNSSSNDHVNEEPASYLPRSLTYFGIAEQHQPTTAGLKRFVTTMEKLRVLHVGNNYAYAIDRLHAAAGERLVVDVNGSD</sequence>
<feature type="region of interest" description="Disordered" evidence="1">
    <location>
        <begin position="496"/>
        <end position="517"/>
    </location>
</feature>
<dbReference type="SUPFAM" id="SSF52047">
    <property type="entry name" value="RNI-like"/>
    <property type="match status" value="1"/>
</dbReference>
<dbReference type="AlphaFoldDB" id="A0A9P6RPV5"/>
<feature type="region of interest" description="Disordered" evidence="1">
    <location>
        <begin position="137"/>
        <end position="181"/>
    </location>
</feature>
<accession>A0A9P6RPV5</accession>
<organism evidence="2 3">
    <name type="scientific">Dissophora globulifera</name>
    <dbReference type="NCBI Taxonomy" id="979702"/>
    <lineage>
        <taxon>Eukaryota</taxon>
        <taxon>Fungi</taxon>
        <taxon>Fungi incertae sedis</taxon>
        <taxon>Mucoromycota</taxon>
        <taxon>Mortierellomycotina</taxon>
        <taxon>Mortierellomycetes</taxon>
        <taxon>Mortierellales</taxon>
        <taxon>Mortierellaceae</taxon>
        <taxon>Dissophora</taxon>
    </lineage>
</organism>
<proteinExistence type="predicted"/>